<dbReference type="AlphaFoldDB" id="A0A645G087"/>
<protein>
    <submittedName>
        <fullName evidence="1">Uncharacterized protein</fullName>
    </submittedName>
</protein>
<accession>A0A645G087</accession>
<dbReference type="EMBL" id="VSSQ01066813">
    <property type="protein sequence ID" value="MPN19279.1"/>
    <property type="molecule type" value="Genomic_DNA"/>
</dbReference>
<comment type="caution">
    <text evidence="1">The sequence shown here is derived from an EMBL/GenBank/DDBJ whole genome shotgun (WGS) entry which is preliminary data.</text>
</comment>
<sequence>MLFSGGIGFARHGDIDGFGFQFQVDGKFGKLCLLFLDRARDIFPYLVGKLADQRPLGLGKGTHLS</sequence>
<organism evidence="1">
    <name type="scientific">bioreactor metagenome</name>
    <dbReference type="NCBI Taxonomy" id="1076179"/>
    <lineage>
        <taxon>unclassified sequences</taxon>
        <taxon>metagenomes</taxon>
        <taxon>ecological metagenomes</taxon>
    </lineage>
</organism>
<reference evidence="1" key="1">
    <citation type="submission" date="2019-08" db="EMBL/GenBank/DDBJ databases">
        <authorList>
            <person name="Kucharzyk K."/>
            <person name="Murdoch R.W."/>
            <person name="Higgins S."/>
            <person name="Loffler F."/>
        </authorList>
    </citation>
    <scope>NUCLEOTIDE SEQUENCE</scope>
</reference>
<proteinExistence type="predicted"/>
<name>A0A645G087_9ZZZZ</name>
<gene>
    <name evidence="1" type="ORF">SDC9_166646</name>
</gene>
<evidence type="ECO:0000313" key="1">
    <source>
        <dbReference type="EMBL" id="MPN19279.1"/>
    </source>
</evidence>